<name>A0ACC6TZL1_9BURK</name>
<proteinExistence type="predicted"/>
<accession>A0ACC6TZL1</accession>
<protein>
    <submittedName>
        <fullName evidence="1">CsbD family protein</fullName>
    </submittedName>
</protein>
<keyword evidence="2" id="KW-1185">Reference proteome</keyword>
<evidence type="ECO:0000313" key="2">
    <source>
        <dbReference type="Proteomes" id="UP001558850"/>
    </source>
</evidence>
<dbReference type="Proteomes" id="UP001558850">
    <property type="component" value="Unassembled WGS sequence"/>
</dbReference>
<organism evidence="1 2">
    <name type="scientific">Paraburkholderia phymatum</name>
    <dbReference type="NCBI Taxonomy" id="148447"/>
    <lineage>
        <taxon>Bacteria</taxon>
        <taxon>Pseudomonadati</taxon>
        <taxon>Pseudomonadota</taxon>
        <taxon>Betaproteobacteria</taxon>
        <taxon>Burkholderiales</taxon>
        <taxon>Burkholderiaceae</taxon>
        <taxon>Paraburkholderia</taxon>
    </lineage>
</organism>
<sequence length="68" mass="7878">MNDDIAEGKWKQMIGKAKTAWGQLTDDELIKAKGRADKLAGLIQERYGKTRDEAELEVRRFFDRHRDG</sequence>
<comment type="caution">
    <text evidence="1">The sequence shown here is derived from an EMBL/GenBank/DDBJ whole genome shotgun (WGS) entry which is preliminary data.</text>
</comment>
<evidence type="ECO:0000313" key="1">
    <source>
        <dbReference type="EMBL" id="MEX3932890.1"/>
    </source>
</evidence>
<dbReference type="EMBL" id="JBFRCH010000006">
    <property type="protein sequence ID" value="MEX3932890.1"/>
    <property type="molecule type" value="Genomic_DNA"/>
</dbReference>
<reference evidence="1" key="1">
    <citation type="submission" date="2024-07" db="EMBL/GenBank/DDBJ databases">
        <title>A survey of Mimosa microsymbionts across Brazilian biomes reveals a high diversity of Paraburkholderia nodulating endemic species, but also that Cupriavidus is common as a symbiont of widespread species.</title>
        <authorList>
            <person name="Rouws L."/>
            <person name="Barauna A."/>
            <person name="Beukes C."/>
            <person name="Rouws J.R.C."/>
            <person name="De Faria S.M."/>
            <person name="Gross E."/>
            <person name="Bueno Dos Reis Junior F."/>
            <person name="Simon M.F."/>
            <person name="Maluk M."/>
            <person name="Odee D.W."/>
            <person name="Kenicer G."/>
            <person name="Young J.P.W."/>
            <person name="Reis V.M."/>
            <person name="Zilli J."/>
            <person name="James E.K."/>
        </authorList>
    </citation>
    <scope>NUCLEOTIDE SEQUENCE</scope>
    <source>
        <strain evidence="1">EG181B</strain>
    </source>
</reference>
<gene>
    <name evidence="1" type="ORF">AB4Y32_13980</name>
</gene>